<dbReference type="Pfam" id="PF05168">
    <property type="entry name" value="HEPN"/>
    <property type="match status" value="1"/>
</dbReference>
<dbReference type="PROSITE" id="PS50910">
    <property type="entry name" value="HEPN"/>
    <property type="match status" value="1"/>
</dbReference>
<protein>
    <submittedName>
        <fullName evidence="2">HEPN domain protein</fullName>
    </submittedName>
</protein>
<reference evidence="2 3" key="1">
    <citation type="submission" date="2017-07" db="EMBL/GenBank/DDBJ databases">
        <title>Phylogenetic study on the rhizospheric bacterium Ochrobactrum sp. A44.</title>
        <authorList>
            <person name="Krzyzanowska D.M."/>
            <person name="Ossowicki A."/>
            <person name="Rajewska M."/>
            <person name="Maciag T."/>
            <person name="Kaczynski Z."/>
            <person name="Czerwicka M."/>
            <person name="Jafra S."/>
        </authorList>
    </citation>
    <scope>NUCLEOTIDE SEQUENCE [LARGE SCALE GENOMIC DNA]</scope>
    <source>
        <strain evidence="2 3">CCUG 30717</strain>
    </source>
</reference>
<dbReference type="Proteomes" id="UP000216188">
    <property type="component" value="Unassembled WGS sequence"/>
</dbReference>
<dbReference type="EMBL" id="NNRM01000046">
    <property type="protein sequence ID" value="OYR21888.1"/>
    <property type="molecule type" value="Genomic_DNA"/>
</dbReference>
<organism evidence="2 3">
    <name type="scientific">Brucella pseudogrignonensis</name>
    <dbReference type="NCBI Taxonomy" id="419475"/>
    <lineage>
        <taxon>Bacteria</taxon>
        <taxon>Pseudomonadati</taxon>
        <taxon>Pseudomonadota</taxon>
        <taxon>Alphaproteobacteria</taxon>
        <taxon>Hyphomicrobiales</taxon>
        <taxon>Brucellaceae</taxon>
        <taxon>Brucella/Ochrobactrum group</taxon>
        <taxon>Brucella</taxon>
    </lineage>
</organism>
<evidence type="ECO:0000259" key="1">
    <source>
        <dbReference type="PROSITE" id="PS50910"/>
    </source>
</evidence>
<dbReference type="SMART" id="SM00748">
    <property type="entry name" value="HEPN"/>
    <property type="match status" value="1"/>
</dbReference>
<proteinExistence type="predicted"/>
<evidence type="ECO:0000313" key="2">
    <source>
        <dbReference type="EMBL" id="OYR21888.1"/>
    </source>
</evidence>
<feature type="domain" description="HEPN" evidence="1">
    <location>
        <begin position="196"/>
        <end position="316"/>
    </location>
</feature>
<gene>
    <name evidence="2" type="ORF">CEV34_4689</name>
</gene>
<evidence type="ECO:0000313" key="3">
    <source>
        <dbReference type="Proteomes" id="UP000216188"/>
    </source>
</evidence>
<dbReference type="Gene3D" id="1.20.120.330">
    <property type="entry name" value="Nucleotidyltransferases domain 2"/>
    <property type="match status" value="1"/>
</dbReference>
<dbReference type="RefSeq" id="WP_094544534.1">
    <property type="nucleotide sequence ID" value="NZ_JBHEEM010000009.1"/>
</dbReference>
<dbReference type="InterPro" id="IPR007842">
    <property type="entry name" value="HEPN_dom"/>
</dbReference>
<sequence>MKSIRRRLELTPSSSETLIERVDHLALSARLELIRVVKILFEEFDAAQTGKVSEKKTGGLILKLILFDFPEDKRHTRDGRSESLNSGNAGKFHADFKLLIIVNSEFFVSPRIWKRAEERISREIKVTGNLSTQINFLVHSIIYINDHLANGNPFFVQLVQSGYMIYEAPGSLLVEPPPADPEFARKEMRRDFCHWFSSASRRIELAGEAFERGFYREAAFDLHQSVERLYHCVLGVKTMYNPKSHRLAFLRSHAERIAPRLTNVWCDGTGFAKRCFDRLDRAYIGARYSRTYEITREELLLITAGVKALQEAVEATCLEHLSKL</sequence>
<name>A0A256G4C0_9HYPH</name>
<accession>A0A256G4C0</accession>
<keyword evidence="3" id="KW-1185">Reference proteome</keyword>
<dbReference type="AlphaFoldDB" id="A0A256G4C0"/>
<comment type="caution">
    <text evidence="2">The sequence shown here is derived from an EMBL/GenBank/DDBJ whole genome shotgun (WGS) entry which is preliminary data.</text>
</comment>
<dbReference type="SUPFAM" id="SSF81593">
    <property type="entry name" value="Nucleotidyltransferase substrate binding subunit/domain"/>
    <property type="match status" value="1"/>
</dbReference>